<accession>A0A7W8E1L9</accession>
<sequence length="435" mass="46459">MKYIFTLFVWALSLSAQQSTTASARWQITADFYGTTRYYRLDLDQRDAAHLSGTFSGTKLTGALTGGHLSLSGKADDGGDTRFDAMLQDDALTGTLSFGDPSAPPLVVPFTAILVKPLVRATPQTHEFNPTAYYRQFSPFYKPVLAANPGDTIHTTTVDAGGSDAQNIKRIAGGNPQTGPFYIQGAQPGDTLVVHIDRLKLNRNTAGSDDQLVQSALSPDLAVKTRDNNKGVTWKLDLEHMTASPDPSSEHLKALNVPLHPMLGCIATATSPGGAPPPTGDSGSFGGNMDFNEIAEGATVYLPVVNPGALLYFGDGHALQGDGELNGNALETSMDVTVTVDLISGKRLGFPRVETEMQIIALGYSGYLDDAFKDATSNMADWLMDDYKLTPSEVAQFLGVAAHYRVTEVADRNSGVALKIDKALLKNLSAPQKSQ</sequence>
<dbReference type="Proteomes" id="UP000540989">
    <property type="component" value="Unassembled WGS sequence"/>
</dbReference>
<dbReference type="SUPFAM" id="SSF141130">
    <property type="entry name" value="Acetamidase/Formamidase-like"/>
    <property type="match status" value="1"/>
</dbReference>
<protein>
    <submittedName>
        <fullName evidence="2">Acetamidase/formamidase</fullName>
    </submittedName>
</protein>
<dbReference type="Gene3D" id="3.10.28.20">
    <property type="entry name" value="Acetamidase/Formamidase-like domains"/>
    <property type="match status" value="1"/>
</dbReference>
<dbReference type="InterPro" id="IPR004304">
    <property type="entry name" value="FmdA_AmdA"/>
</dbReference>
<keyword evidence="3" id="KW-1185">Reference proteome</keyword>
<evidence type="ECO:0000313" key="3">
    <source>
        <dbReference type="Proteomes" id="UP000540989"/>
    </source>
</evidence>
<dbReference type="PANTHER" id="PTHR31891:SF1">
    <property type="entry name" value="FORMAMIDASE C869.04-RELATED"/>
    <property type="match status" value="1"/>
</dbReference>
<dbReference type="GO" id="GO:0016811">
    <property type="term" value="F:hydrolase activity, acting on carbon-nitrogen (but not peptide) bonds, in linear amides"/>
    <property type="evidence" value="ECO:0007669"/>
    <property type="project" value="InterPro"/>
</dbReference>
<feature type="chain" id="PRO_5030904760" evidence="1">
    <location>
        <begin position="25"/>
        <end position="435"/>
    </location>
</feature>
<feature type="signal peptide" evidence="1">
    <location>
        <begin position="1"/>
        <end position="24"/>
    </location>
</feature>
<dbReference type="Gene3D" id="2.60.120.580">
    <property type="entry name" value="Acetamidase/Formamidase-like domains"/>
    <property type="match status" value="1"/>
</dbReference>
<dbReference type="Pfam" id="PF03069">
    <property type="entry name" value="FmdA_AmdA"/>
    <property type="match status" value="1"/>
</dbReference>
<dbReference type="PANTHER" id="PTHR31891">
    <property type="entry name" value="FORMAMIDASE C869.04-RELATED"/>
    <property type="match status" value="1"/>
</dbReference>
<proteinExistence type="predicted"/>
<gene>
    <name evidence="2" type="ORF">HDF16_000652</name>
</gene>
<evidence type="ECO:0000256" key="1">
    <source>
        <dbReference type="SAM" id="SignalP"/>
    </source>
</evidence>
<dbReference type="EMBL" id="JACHIP010000001">
    <property type="protein sequence ID" value="MBB5055983.1"/>
    <property type="molecule type" value="Genomic_DNA"/>
</dbReference>
<dbReference type="RefSeq" id="WP_184213697.1">
    <property type="nucleotide sequence ID" value="NZ_JACHIP010000001.1"/>
</dbReference>
<reference evidence="2 3" key="1">
    <citation type="submission" date="2020-08" db="EMBL/GenBank/DDBJ databases">
        <title>Genomic Encyclopedia of Type Strains, Phase IV (KMG-V): Genome sequencing to study the core and pangenomes of soil and plant-associated prokaryotes.</title>
        <authorList>
            <person name="Whitman W."/>
        </authorList>
    </citation>
    <scope>NUCLEOTIDE SEQUENCE [LARGE SCALE GENOMIC DNA]</scope>
    <source>
        <strain evidence="2 3">M8UP14</strain>
    </source>
</reference>
<comment type="caution">
    <text evidence="2">The sequence shown here is derived from an EMBL/GenBank/DDBJ whole genome shotgun (WGS) entry which is preliminary data.</text>
</comment>
<name>A0A7W8E1L9_9BACT</name>
<evidence type="ECO:0000313" key="2">
    <source>
        <dbReference type="EMBL" id="MBB5055983.1"/>
    </source>
</evidence>
<dbReference type="AlphaFoldDB" id="A0A7W8E1L9"/>
<organism evidence="2 3">
    <name type="scientific">Granulicella aggregans</name>
    <dbReference type="NCBI Taxonomy" id="474949"/>
    <lineage>
        <taxon>Bacteria</taxon>
        <taxon>Pseudomonadati</taxon>
        <taxon>Acidobacteriota</taxon>
        <taxon>Terriglobia</taxon>
        <taxon>Terriglobales</taxon>
        <taxon>Acidobacteriaceae</taxon>
        <taxon>Granulicella</taxon>
    </lineage>
</organism>
<keyword evidence="1" id="KW-0732">Signal</keyword>